<dbReference type="OrthoDB" id="107110at2759"/>
<comment type="caution">
    <text evidence="1">The sequence shown here is derived from an EMBL/GenBank/DDBJ whole genome shotgun (WGS) entry which is preliminary data.</text>
</comment>
<dbReference type="AlphaFoldDB" id="A0A9P5ZK40"/>
<dbReference type="Proteomes" id="UP000807025">
    <property type="component" value="Unassembled WGS sequence"/>
</dbReference>
<protein>
    <submittedName>
        <fullName evidence="1">Uncharacterized protein</fullName>
    </submittedName>
</protein>
<reference evidence="1" key="1">
    <citation type="submission" date="2020-11" db="EMBL/GenBank/DDBJ databases">
        <authorList>
            <consortium name="DOE Joint Genome Institute"/>
            <person name="Ahrendt S."/>
            <person name="Riley R."/>
            <person name="Andreopoulos W."/>
            <person name="Labutti K."/>
            <person name="Pangilinan J."/>
            <person name="Ruiz-Duenas F.J."/>
            <person name="Barrasa J.M."/>
            <person name="Sanchez-Garcia M."/>
            <person name="Camarero S."/>
            <person name="Miyauchi S."/>
            <person name="Serrano A."/>
            <person name="Linde D."/>
            <person name="Babiker R."/>
            <person name="Drula E."/>
            <person name="Ayuso-Fernandez I."/>
            <person name="Pacheco R."/>
            <person name="Padilla G."/>
            <person name="Ferreira P."/>
            <person name="Barriuso J."/>
            <person name="Kellner H."/>
            <person name="Castanera R."/>
            <person name="Alfaro M."/>
            <person name="Ramirez L."/>
            <person name="Pisabarro A.G."/>
            <person name="Kuo A."/>
            <person name="Tritt A."/>
            <person name="Lipzen A."/>
            <person name="He G."/>
            <person name="Yan M."/>
            <person name="Ng V."/>
            <person name="Cullen D."/>
            <person name="Martin F."/>
            <person name="Rosso M.-N."/>
            <person name="Henrissat B."/>
            <person name="Hibbett D."/>
            <person name="Martinez A.T."/>
            <person name="Grigoriev I.V."/>
        </authorList>
    </citation>
    <scope>NUCLEOTIDE SEQUENCE</scope>
    <source>
        <strain evidence="1">ATCC 90797</strain>
    </source>
</reference>
<name>A0A9P5ZK40_PLEER</name>
<evidence type="ECO:0000313" key="1">
    <source>
        <dbReference type="EMBL" id="KAF9488951.1"/>
    </source>
</evidence>
<sequence length="168" mass="18655">MTQDFPNAMMHFNHFIRPHQQKIIHCDMLLLLMARGSGVLCAPNTQKIDIILPFLVNGDAIKPTNVGAILCQVKNDKTYADTPKPNLFKEMDPYEIGFLPAWALAVPLIKVFMALVSVKSVVDIVRHEPTETYNAVVYDIWIAGLSPEVYASITKANQSTWAATLAAT</sequence>
<evidence type="ECO:0000313" key="2">
    <source>
        <dbReference type="Proteomes" id="UP000807025"/>
    </source>
</evidence>
<proteinExistence type="predicted"/>
<dbReference type="EMBL" id="MU154689">
    <property type="protein sequence ID" value="KAF9488951.1"/>
    <property type="molecule type" value="Genomic_DNA"/>
</dbReference>
<gene>
    <name evidence="1" type="ORF">BDN71DRAFT_1435740</name>
</gene>
<accession>A0A9P5ZK40</accession>
<keyword evidence="2" id="KW-1185">Reference proteome</keyword>
<organism evidence="1 2">
    <name type="scientific">Pleurotus eryngii</name>
    <name type="common">Boletus of the steppes</name>
    <dbReference type="NCBI Taxonomy" id="5323"/>
    <lineage>
        <taxon>Eukaryota</taxon>
        <taxon>Fungi</taxon>
        <taxon>Dikarya</taxon>
        <taxon>Basidiomycota</taxon>
        <taxon>Agaricomycotina</taxon>
        <taxon>Agaricomycetes</taxon>
        <taxon>Agaricomycetidae</taxon>
        <taxon>Agaricales</taxon>
        <taxon>Pleurotineae</taxon>
        <taxon>Pleurotaceae</taxon>
        <taxon>Pleurotus</taxon>
    </lineage>
</organism>